<dbReference type="AlphaFoldDB" id="A0AA39GBB2"/>
<feature type="compositionally biased region" description="Polar residues" evidence="3">
    <location>
        <begin position="63"/>
        <end position="81"/>
    </location>
</feature>
<reference evidence="5" key="1">
    <citation type="submission" date="2022-10" db="EMBL/GenBank/DDBJ databases">
        <title>Determination and structural analysis of whole genome sequence of Sarocladium strictum F4-1.</title>
        <authorList>
            <person name="Hu L."/>
            <person name="Jiang Y."/>
        </authorList>
    </citation>
    <scope>NUCLEOTIDE SEQUENCE</scope>
    <source>
        <strain evidence="5">F4-1</strain>
    </source>
</reference>
<keyword evidence="6" id="KW-1185">Reference proteome</keyword>
<dbReference type="GO" id="GO:0008408">
    <property type="term" value="F:3'-5' exonuclease activity"/>
    <property type="evidence" value="ECO:0007669"/>
    <property type="project" value="InterPro"/>
</dbReference>
<evidence type="ECO:0000256" key="2">
    <source>
        <dbReference type="ARBA" id="ARBA00022801"/>
    </source>
</evidence>
<comment type="caution">
    <text evidence="5">The sequence shown here is derived from an EMBL/GenBank/DDBJ whole genome shotgun (WGS) entry which is preliminary data.</text>
</comment>
<evidence type="ECO:0000259" key="4">
    <source>
        <dbReference type="SMART" id="SM00474"/>
    </source>
</evidence>
<feature type="compositionally biased region" description="Polar residues" evidence="3">
    <location>
        <begin position="88"/>
        <end position="104"/>
    </location>
</feature>
<sequence length="560" mass="62605">MTHIKRRSLAGQGPSMLSLLRHACHLSRGPRRKMSSRSPSQLWRPGTGIRFAPKWLSGRPSLDNDNSSRTAGSPRSVNTHDTPAMLSRQGSSPMQETSPESPKTTVEFPTARETAIQQKLSTPPRTSSSQLLDAIFLAPGQAPRTSLEYKLSRTRFQEARKSAPNTPSSFWSHTLYEKTNEDGSAENVKVHYCTSKHTMENVCKRYFENEPVLGFDMEWMSYANRNSGPRQNVSLIQIASPSRIALFHIALFPKDDFVAPTFQRLMEDAKVSKVGVNILADATRLRKVLDVHMAGVFEVSHLYNLVRYCKARLPGPIPKSAVSMSKQVKDCLGLPIYKAESVRAGDWMQPLSSRQLQYAASDAYAGLQLYHVLEQHRLQLDPQPPRPEFAELRRPITRPLVEQSDSLLDEDFIDESITDEDMMALDEAMAIHHLQPHPSTSVGKPTPPQSRDSRLSAADAAVDKFKALVPKRLARTSALRAYYVWHNNQDLTPASVASLLRDPPLQTNTVVTYILDVVTSEKLPYSKSRMASEVLSLVHPTAVMGRYNTLAQTCDYSPTT</sequence>
<accession>A0AA39GBB2</accession>
<dbReference type="EMBL" id="JAPDFR010000009">
    <property type="protein sequence ID" value="KAK0383409.1"/>
    <property type="molecule type" value="Genomic_DNA"/>
</dbReference>
<dbReference type="GO" id="GO:0005634">
    <property type="term" value="C:nucleus"/>
    <property type="evidence" value="ECO:0007669"/>
    <property type="project" value="TreeGrafter"/>
</dbReference>
<feature type="domain" description="3'-5' exonuclease" evidence="4">
    <location>
        <begin position="190"/>
        <end position="378"/>
    </location>
</feature>
<dbReference type="CDD" id="cd06141">
    <property type="entry name" value="WRN_exo"/>
    <property type="match status" value="1"/>
</dbReference>
<dbReference type="GO" id="GO:0003676">
    <property type="term" value="F:nucleic acid binding"/>
    <property type="evidence" value="ECO:0007669"/>
    <property type="project" value="InterPro"/>
</dbReference>
<evidence type="ECO:0000313" key="5">
    <source>
        <dbReference type="EMBL" id="KAK0383409.1"/>
    </source>
</evidence>
<dbReference type="Gene3D" id="3.30.420.10">
    <property type="entry name" value="Ribonuclease H-like superfamily/Ribonuclease H"/>
    <property type="match status" value="1"/>
</dbReference>
<organism evidence="5 6">
    <name type="scientific">Sarocladium strictum</name>
    <name type="common">Black bundle disease fungus</name>
    <name type="synonym">Acremonium strictum</name>
    <dbReference type="NCBI Taxonomy" id="5046"/>
    <lineage>
        <taxon>Eukaryota</taxon>
        <taxon>Fungi</taxon>
        <taxon>Dikarya</taxon>
        <taxon>Ascomycota</taxon>
        <taxon>Pezizomycotina</taxon>
        <taxon>Sordariomycetes</taxon>
        <taxon>Hypocreomycetidae</taxon>
        <taxon>Hypocreales</taxon>
        <taxon>Sarocladiaceae</taxon>
        <taxon>Sarocladium</taxon>
    </lineage>
</organism>
<protein>
    <recommendedName>
        <fullName evidence="4">3'-5' exonuclease domain-containing protein</fullName>
    </recommendedName>
</protein>
<keyword evidence="1" id="KW-0540">Nuclease</keyword>
<name>A0AA39GBB2_SARSR</name>
<dbReference type="PANTHER" id="PTHR13620:SF104">
    <property type="entry name" value="EXONUCLEASE 3'-5' DOMAIN-CONTAINING PROTEIN 2"/>
    <property type="match status" value="1"/>
</dbReference>
<dbReference type="GO" id="GO:0006139">
    <property type="term" value="P:nucleobase-containing compound metabolic process"/>
    <property type="evidence" value="ECO:0007669"/>
    <property type="project" value="InterPro"/>
</dbReference>
<dbReference type="InterPro" id="IPR002562">
    <property type="entry name" value="3'-5'_exonuclease_dom"/>
</dbReference>
<proteinExistence type="predicted"/>
<dbReference type="Proteomes" id="UP001175261">
    <property type="component" value="Unassembled WGS sequence"/>
</dbReference>
<dbReference type="Pfam" id="PF01612">
    <property type="entry name" value="DNA_pol_A_exo1"/>
    <property type="match status" value="1"/>
</dbReference>
<evidence type="ECO:0000313" key="6">
    <source>
        <dbReference type="Proteomes" id="UP001175261"/>
    </source>
</evidence>
<keyword evidence="2" id="KW-0378">Hydrolase</keyword>
<gene>
    <name evidence="5" type="ORF">NLU13_9321</name>
</gene>
<dbReference type="GO" id="GO:0005737">
    <property type="term" value="C:cytoplasm"/>
    <property type="evidence" value="ECO:0007669"/>
    <property type="project" value="TreeGrafter"/>
</dbReference>
<dbReference type="InterPro" id="IPR051132">
    <property type="entry name" value="3-5_Exonuclease_domain"/>
</dbReference>
<dbReference type="SUPFAM" id="SSF53098">
    <property type="entry name" value="Ribonuclease H-like"/>
    <property type="match status" value="1"/>
</dbReference>
<dbReference type="InterPro" id="IPR036397">
    <property type="entry name" value="RNaseH_sf"/>
</dbReference>
<dbReference type="SMART" id="SM00474">
    <property type="entry name" value="35EXOc"/>
    <property type="match status" value="1"/>
</dbReference>
<feature type="region of interest" description="Disordered" evidence="3">
    <location>
        <begin position="27"/>
        <end position="108"/>
    </location>
</feature>
<dbReference type="PANTHER" id="PTHR13620">
    <property type="entry name" value="3-5 EXONUCLEASE"/>
    <property type="match status" value="1"/>
</dbReference>
<evidence type="ECO:0000256" key="1">
    <source>
        <dbReference type="ARBA" id="ARBA00022722"/>
    </source>
</evidence>
<dbReference type="InterPro" id="IPR012337">
    <property type="entry name" value="RNaseH-like_sf"/>
</dbReference>
<evidence type="ECO:0000256" key="3">
    <source>
        <dbReference type="SAM" id="MobiDB-lite"/>
    </source>
</evidence>